<evidence type="ECO:0000313" key="1">
    <source>
        <dbReference type="EMBL" id="RYN60634.1"/>
    </source>
</evidence>
<name>A0A4Q4MUT4_ALTAL</name>
<comment type="caution">
    <text evidence="1">The sequence shown here is derived from an EMBL/GenBank/DDBJ whole genome shotgun (WGS) entry which is preliminary data.</text>
</comment>
<gene>
    <name evidence="1" type="ORF">AA0117_g13046</name>
</gene>
<accession>A0A4Q4MUT4</accession>
<evidence type="ECO:0008006" key="3">
    <source>
        <dbReference type="Google" id="ProtNLM"/>
    </source>
</evidence>
<protein>
    <recommendedName>
        <fullName evidence="3">Ankyrin</fullName>
    </recommendedName>
</protein>
<proteinExistence type="predicted"/>
<organism evidence="1 2">
    <name type="scientific">Alternaria alternata</name>
    <name type="common">Alternaria rot fungus</name>
    <name type="synonym">Torula alternata</name>
    <dbReference type="NCBI Taxonomy" id="5599"/>
    <lineage>
        <taxon>Eukaryota</taxon>
        <taxon>Fungi</taxon>
        <taxon>Dikarya</taxon>
        <taxon>Ascomycota</taxon>
        <taxon>Pezizomycotina</taxon>
        <taxon>Dothideomycetes</taxon>
        <taxon>Pleosporomycetidae</taxon>
        <taxon>Pleosporales</taxon>
        <taxon>Pleosporineae</taxon>
        <taxon>Pleosporaceae</taxon>
        <taxon>Alternaria</taxon>
        <taxon>Alternaria sect. Alternaria</taxon>
        <taxon>Alternaria alternata complex</taxon>
    </lineage>
</organism>
<dbReference type="AlphaFoldDB" id="A0A4Q4MUT4"/>
<dbReference type="Proteomes" id="UP000291422">
    <property type="component" value="Unassembled WGS sequence"/>
</dbReference>
<dbReference type="EMBL" id="PDXD01000120">
    <property type="protein sequence ID" value="RYN60634.1"/>
    <property type="molecule type" value="Genomic_DNA"/>
</dbReference>
<sequence>MDSESQKELNKALGTAAKNDKVTKVKALLKEGAEVNHHSSLFSSNRYYLRGNLEPYVSILLTMH</sequence>
<evidence type="ECO:0000313" key="2">
    <source>
        <dbReference type="Proteomes" id="UP000291422"/>
    </source>
</evidence>
<reference evidence="2" key="1">
    <citation type="journal article" date="2019" name="bioRxiv">
        <title>Genomics, evolutionary history and diagnostics of the Alternaria alternata species group including apple and Asian pear pathotypes.</title>
        <authorList>
            <person name="Armitage A.D."/>
            <person name="Cockerton H.M."/>
            <person name="Sreenivasaprasad S."/>
            <person name="Woodhall J.W."/>
            <person name="Lane C.R."/>
            <person name="Harrison R.J."/>
            <person name="Clarkson J.P."/>
        </authorList>
    </citation>
    <scope>NUCLEOTIDE SEQUENCE [LARGE SCALE GENOMIC DNA]</scope>
    <source>
        <strain evidence="2">FERA 1177</strain>
    </source>
</reference>